<feature type="disulfide bond" evidence="15">
    <location>
        <begin position="665"/>
        <end position="675"/>
    </location>
</feature>
<feature type="disulfide bond" evidence="15">
    <location>
        <begin position="444"/>
        <end position="454"/>
    </location>
</feature>
<dbReference type="InterPro" id="IPR003410">
    <property type="entry name" value="HYR_dom"/>
</dbReference>
<evidence type="ECO:0000256" key="4">
    <source>
        <dbReference type="ARBA" id="ARBA00022475"/>
    </source>
</evidence>
<feature type="transmembrane region" description="Helical" evidence="17">
    <location>
        <begin position="1994"/>
        <end position="2014"/>
    </location>
</feature>
<protein>
    <submittedName>
        <fullName evidence="23">Uncharacterized protein</fullName>
    </submittedName>
</protein>
<dbReference type="InterPro" id="IPR000152">
    <property type="entry name" value="EGF-type_Asp/Asn_hydroxyl_site"/>
</dbReference>
<dbReference type="Gene3D" id="2.60.220.50">
    <property type="match status" value="1"/>
</dbReference>
<dbReference type="SUPFAM" id="SSF81321">
    <property type="entry name" value="Family A G protein-coupled receptor-like"/>
    <property type="match status" value="1"/>
</dbReference>
<keyword evidence="4" id="KW-1003">Cell membrane</keyword>
<feature type="domain" description="G-protein coupled receptors family 2 profile 2" evidence="20">
    <location>
        <begin position="1806"/>
        <end position="2045"/>
    </location>
</feature>
<evidence type="ECO:0000259" key="18">
    <source>
        <dbReference type="PROSITE" id="PS50026"/>
    </source>
</evidence>
<evidence type="ECO:0000256" key="14">
    <source>
        <dbReference type="PROSITE-ProRule" id="PRU00076"/>
    </source>
</evidence>
<feature type="transmembrane region" description="Helical" evidence="17">
    <location>
        <begin position="1808"/>
        <end position="1830"/>
    </location>
</feature>
<feature type="disulfide bond" evidence="15">
    <location>
        <begin position="964"/>
        <end position="1025"/>
    </location>
</feature>
<dbReference type="FunFam" id="2.10.25.10:FF:000066">
    <property type="entry name" value="FAT atypical cadherin 4"/>
    <property type="match status" value="1"/>
</dbReference>
<dbReference type="PROSITE" id="PS50287">
    <property type="entry name" value="SRCR_2"/>
    <property type="match status" value="8"/>
</dbReference>
<accession>A0A913ZPP7</accession>
<dbReference type="PRINTS" id="PR00249">
    <property type="entry name" value="GPCRSECRETIN"/>
</dbReference>
<dbReference type="InterPro" id="IPR001190">
    <property type="entry name" value="SRCR"/>
</dbReference>
<evidence type="ECO:0000256" key="5">
    <source>
        <dbReference type="ARBA" id="ARBA00022536"/>
    </source>
</evidence>
<feature type="domain" description="SRCR" evidence="21">
    <location>
        <begin position="817"/>
        <end position="918"/>
    </location>
</feature>
<dbReference type="InterPro" id="IPR000203">
    <property type="entry name" value="GPS"/>
</dbReference>
<dbReference type="SMART" id="SM00202">
    <property type="entry name" value="SR"/>
    <property type="match status" value="8"/>
</dbReference>
<dbReference type="Pfam" id="PF01825">
    <property type="entry name" value="GPS"/>
    <property type="match status" value="1"/>
</dbReference>
<feature type="disulfide bond" evidence="15">
    <location>
        <begin position="779"/>
        <end position="789"/>
    </location>
</feature>
<comment type="subcellular location">
    <subcellularLocation>
        <location evidence="3">Cell membrane</location>
    </subcellularLocation>
    <subcellularLocation>
        <location evidence="1">Membrane</location>
        <topology evidence="1">Multi-pass membrane protein</topology>
    </subcellularLocation>
    <subcellularLocation>
        <location evidence="2">Membrane</location>
        <topology evidence="2">Single-pass membrane protein</topology>
    </subcellularLocation>
</comment>
<dbReference type="PROSITE" id="PS50825">
    <property type="entry name" value="HYR"/>
    <property type="match status" value="1"/>
</dbReference>
<keyword evidence="10 17" id="KW-0472">Membrane</keyword>
<dbReference type="InterPro" id="IPR053984">
    <property type="entry name" value="GPR128_N"/>
</dbReference>
<dbReference type="PROSITE" id="PS00022">
    <property type="entry name" value="EGF_1"/>
    <property type="match status" value="1"/>
</dbReference>
<dbReference type="PROSITE" id="PS00420">
    <property type="entry name" value="SRCR_1"/>
    <property type="match status" value="4"/>
</dbReference>
<feature type="region of interest" description="Disordered" evidence="16">
    <location>
        <begin position="160"/>
        <end position="192"/>
    </location>
</feature>
<feature type="disulfide bond" evidence="15">
    <location>
        <begin position="634"/>
        <end position="695"/>
    </location>
</feature>
<dbReference type="CDD" id="cd15040">
    <property type="entry name" value="7tmB2_Adhesion"/>
    <property type="match status" value="1"/>
</dbReference>
<evidence type="ECO:0000313" key="23">
    <source>
        <dbReference type="EnsemblMetazoa" id="XP_038053344.1"/>
    </source>
</evidence>
<keyword evidence="9 17" id="KW-1133">Transmembrane helix</keyword>
<feature type="disulfide bond" evidence="15">
    <location>
        <begin position="1064"/>
        <end position="1128"/>
    </location>
</feature>
<feature type="compositionally biased region" description="Low complexity" evidence="16">
    <location>
        <begin position="107"/>
        <end position="129"/>
    </location>
</feature>
<feature type="domain" description="SRCR" evidence="21">
    <location>
        <begin position="926"/>
        <end position="1026"/>
    </location>
</feature>
<feature type="compositionally biased region" description="Polar residues" evidence="16">
    <location>
        <begin position="62"/>
        <end position="75"/>
    </location>
</feature>
<feature type="transmembrane region" description="Helical" evidence="17">
    <location>
        <begin position="2020"/>
        <end position="2043"/>
    </location>
</feature>
<dbReference type="InterPro" id="IPR000742">
    <property type="entry name" value="EGF"/>
</dbReference>
<feature type="domain" description="SRCR" evidence="21">
    <location>
        <begin position="378"/>
        <end position="473"/>
    </location>
</feature>
<dbReference type="PROSITE" id="PS00010">
    <property type="entry name" value="ASX_HYDROXYL"/>
    <property type="match status" value="1"/>
</dbReference>
<feature type="domain" description="EGF-like" evidence="18">
    <location>
        <begin position="338"/>
        <end position="374"/>
    </location>
</feature>
<dbReference type="GO" id="GO:0007166">
    <property type="term" value="P:cell surface receptor signaling pathway"/>
    <property type="evidence" value="ECO:0007669"/>
    <property type="project" value="InterPro"/>
</dbReference>
<evidence type="ECO:0000256" key="8">
    <source>
        <dbReference type="ARBA" id="ARBA00022737"/>
    </source>
</evidence>
<dbReference type="FunFam" id="3.10.250.10:FF:000006">
    <property type="entry name" value="neurotrypsin isoform X2"/>
    <property type="match status" value="5"/>
</dbReference>
<dbReference type="RefSeq" id="XP_038053344.1">
    <property type="nucleotide sequence ID" value="XM_038197416.1"/>
</dbReference>
<dbReference type="GO" id="GO:0004930">
    <property type="term" value="F:G protein-coupled receptor activity"/>
    <property type="evidence" value="ECO:0007669"/>
    <property type="project" value="InterPro"/>
</dbReference>
<evidence type="ECO:0000256" key="1">
    <source>
        <dbReference type="ARBA" id="ARBA00004141"/>
    </source>
</evidence>
<name>A0A913ZPP7_PATMI</name>
<keyword evidence="7" id="KW-0732">Signal</keyword>
<keyword evidence="24" id="KW-1185">Reference proteome</keyword>
<dbReference type="PANTHER" id="PTHR19331:SF465">
    <property type="entry name" value="EGG PEPTIDE SPERACT RECEPTOR"/>
    <property type="match status" value="1"/>
</dbReference>
<dbReference type="OMA" id="WSIEEAN"/>
<dbReference type="Pfam" id="PF02494">
    <property type="entry name" value="HYR"/>
    <property type="match status" value="1"/>
</dbReference>
<dbReference type="SMART" id="SM00303">
    <property type="entry name" value="GPS"/>
    <property type="match status" value="1"/>
</dbReference>
<dbReference type="SUPFAM" id="SSF56487">
    <property type="entry name" value="SRCR-like"/>
    <property type="match status" value="8"/>
</dbReference>
<keyword evidence="8" id="KW-0677">Repeat</keyword>
<keyword evidence="12" id="KW-0675">Receptor</keyword>
<dbReference type="InterPro" id="IPR057244">
    <property type="entry name" value="GAIN_B"/>
</dbReference>
<dbReference type="SMART" id="SM00181">
    <property type="entry name" value="EGF"/>
    <property type="match status" value="1"/>
</dbReference>
<dbReference type="InterPro" id="IPR046338">
    <property type="entry name" value="GAIN_dom_sf"/>
</dbReference>
<feature type="disulfide bond" evidence="15">
    <location>
        <begin position="274"/>
        <end position="284"/>
    </location>
</feature>
<evidence type="ECO:0000259" key="20">
    <source>
        <dbReference type="PROSITE" id="PS50261"/>
    </source>
</evidence>
<feature type="region of interest" description="Disordered" evidence="16">
    <location>
        <begin position="102"/>
        <end position="147"/>
    </location>
</feature>
<evidence type="ECO:0000256" key="9">
    <source>
        <dbReference type="ARBA" id="ARBA00022989"/>
    </source>
</evidence>
<dbReference type="PROSITE" id="PS50261">
    <property type="entry name" value="G_PROTEIN_RECEP_F2_4"/>
    <property type="match status" value="1"/>
</dbReference>
<dbReference type="OrthoDB" id="58529at2759"/>
<evidence type="ECO:0000256" key="2">
    <source>
        <dbReference type="ARBA" id="ARBA00004167"/>
    </source>
</evidence>
<feature type="disulfide bond" evidence="15">
    <location>
        <begin position="1108"/>
        <end position="1118"/>
    </location>
</feature>
<dbReference type="Pfam" id="PF00002">
    <property type="entry name" value="7tm_2"/>
    <property type="match status" value="1"/>
</dbReference>
<feature type="disulfide bond" evidence="14">
    <location>
        <begin position="364"/>
        <end position="373"/>
    </location>
</feature>
<dbReference type="PANTHER" id="PTHR19331">
    <property type="entry name" value="SCAVENGER RECEPTOR DOMAIN-CONTAINING"/>
    <property type="match status" value="1"/>
</dbReference>
<dbReference type="GeneID" id="119725828"/>
<dbReference type="InterPro" id="IPR036772">
    <property type="entry name" value="SRCR-like_dom_sf"/>
</dbReference>
<dbReference type="Gene3D" id="2.10.25.10">
    <property type="entry name" value="Laminin"/>
    <property type="match status" value="1"/>
</dbReference>
<feature type="disulfide bond" evidence="15">
    <location>
        <begin position="1077"/>
        <end position="1138"/>
    </location>
</feature>
<dbReference type="Pfam" id="PF00530">
    <property type="entry name" value="SRCR"/>
    <property type="match status" value="8"/>
</dbReference>
<dbReference type="Proteomes" id="UP000887568">
    <property type="component" value="Unplaced"/>
</dbReference>
<evidence type="ECO:0000256" key="15">
    <source>
        <dbReference type="PROSITE-ProRule" id="PRU00196"/>
    </source>
</evidence>
<feature type="compositionally biased region" description="Low complexity" evidence="16">
    <location>
        <begin position="164"/>
        <end position="190"/>
    </location>
</feature>
<dbReference type="Pfam" id="PF00008">
    <property type="entry name" value="EGF"/>
    <property type="match status" value="1"/>
</dbReference>
<feature type="domain" description="HYR" evidence="22">
    <location>
        <begin position="1244"/>
        <end position="1337"/>
    </location>
</feature>
<evidence type="ECO:0000256" key="13">
    <source>
        <dbReference type="ARBA" id="ARBA00023180"/>
    </source>
</evidence>
<evidence type="ECO:0000256" key="11">
    <source>
        <dbReference type="ARBA" id="ARBA00023157"/>
    </source>
</evidence>
<dbReference type="Gene3D" id="1.20.1070.10">
    <property type="entry name" value="Rhodopsin 7-helix transmembrane proteins"/>
    <property type="match status" value="1"/>
</dbReference>
<dbReference type="InterPro" id="IPR017981">
    <property type="entry name" value="GPCR_2-like_7TM"/>
</dbReference>
<dbReference type="CDD" id="cd00054">
    <property type="entry name" value="EGF_CA"/>
    <property type="match status" value="1"/>
</dbReference>
<dbReference type="Pfam" id="PF22257">
    <property type="entry name" value="GPR128_N"/>
    <property type="match status" value="1"/>
</dbReference>
<feature type="transmembrane region" description="Helical" evidence="17">
    <location>
        <begin position="1865"/>
        <end position="1889"/>
    </location>
</feature>
<feature type="disulfide bond" evidence="15">
    <location>
        <begin position="747"/>
        <end position="808"/>
    </location>
</feature>
<dbReference type="EnsemblMetazoa" id="XM_038197416.1">
    <property type="protein sequence ID" value="XP_038053344.1"/>
    <property type="gene ID" value="LOC119725828"/>
</dbReference>
<keyword evidence="11 15" id="KW-1015">Disulfide bond</keyword>
<feature type="disulfide bond" evidence="15">
    <location>
        <begin position="995"/>
        <end position="1005"/>
    </location>
</feature>
<dbReference type="GO" id="GO:0005509">
    <property type="term" value="F:calcium ion binding"/>
    <property type="evidence" value="ECO:0007669"/>
    <property type="project" value="InterPro"/>
</dbReference>
<keyword evidence="6 17" id="KW-0812">Transmembrane</keyword>
<dbReference type="FunFam" id="3.10.250.10:FF:000007">
    <property type="entry name" value="Soluble scavenger receptor cysteine-rich domain-containing protein SSC5D"/>
    <property type="match status" value="1"/>
</dbReference>
<feature type="transmembrane region" description="Helical" evidence="17">
    <location>
        <begin position="1842"/>
        <end position="1859"/>
    </location>
</feature>
<dbReference type="PRINTS" id="PR00258">
    <property type="entry name" value="SPERACTRCPTR"/>
</dbReference>
<dbReference type="PROSITE" id="PS50026">
    <property type="entry name" value="EGF_3"/>
    <property type="match status" value="1"/>
</dbReference>
<evidence type="ECO:0000256" key="12">
    <source>
        <dbReference type="ARBA" id="ARBA00023170"/>
    </source>
</evidence>
<feature type="disulfide bond" evidence="15">
    <location>
        <begin position="842"/>
        <end position="906"/>
    </location>
</feature>
<dbReference type="FunFam" id="3.10.250.10:FF:000016">
    <property type="entry name" value="Scavenger receptor cysteine-rich protein type 12"/>
    <property type="match status" value="2"/>
</dbReference>
<dbReference type="Gene3D" id="3.10.250.10">
    <property type="entry name" value="SRCR-like domain"/>
    <property type="match status" value="8"/>
</dbReference>
<proteinExistence type="predicted"/>
<feature type="disulfide bond" evidence="15">
    <location>
        <begin position="621"/>
        <end position="685"/>
    </location>
</feature>
<reference evidence="23" key="1">
    <citation type="submission" date="2022-11" db="UniProtKB">
        <authorList>
            <consortium name="EnsemblMetazoa"/>
        </authorList>
    </citation>
    <scope>IDENTIFICATION</scope>
</reference>
<evidence type="ECO:0000259" key="21">
    <source>
        <dbReference type="PROSITE" id="PS50287"/>
    </source>
</evidence>
<feature type="region of interest" description="Disordered" evidence="16">
    <location>
        <begin position="46"/>
        <end position="90"/>
    </location>
</feature>
<keyword evidence="5 14" id="KW-0245">EGF-like domain</keyword>
<feature type="domain" description="SRCR" evidence="21">
    <location>
        <begin position="708"/>
        <end position="809"/>
    </location>
</feature>
<dbReference type="PROSITE" id="PS50221">
    <property type="entry name" value="GAIN_B"/>
    <property type="match status" value="1"/>
</dbReference>
<feature type="transmembrane region" description="Helical" evidence="17">
    <location>
        <begin position="1948"/>
        <end position="1973"/>
    </location>
</feature>
<comment type="caution">
    <text evidence="15">Lacks conserved residue(s) required for the propagation of feature annotation.</text>
</comment>
<feature type="domain" description="GAIN-B" evidence="19">
    <location>
        <begin position="1629"/>
        <end position="1796"/>
    </location>
</feature>
<dbReference type="SUPFAM" id="SSF57196">
    <property type="entry name" value="EGF/Laminin"/>
    <property type="match status" value="1"/>
</dbReference>
<feature type="transmembrane region" description="Helical" evidence="17">
    <location>
        <begin position="1909"/>
        <end position="1936"/>
    </location>
</feature>
<evidence type="ECO:0000259" key="19">
    <source>
        <dbReference type="PROSITE" id="PS50221"/>
    </source>
</evidence>
<feature type="domain" description="SRCR" evidence="21">
    <location>
        <begin position="205"/>
        <end position="304"/>
    </location>
</feature>
<evidence type="ECO:0000256" key="3">
    <source>
        <dbReference type="ARBA" id="ARBA00004236"/>
    </source>
</evidence>
<evidence type="ECO:0000313" key="24">
    <source>
        <dbReference type="Proteomes" id="UP000887568"/>
    </source>
</evidence>
<feature type="domain" description="SRCR" evidence="21">
    <location>
        <begin position="596"/>
        <end position="696"/>
    </location>
</feature>
<organism evidence="23 24">
    <name type="scientific">Patiria miniata</name>
    <name type="common">Bat star</name>
    <name type="synonym">Asterina miniata</name>
    <dbReference type="NCBI Taxonomy" id="46514"/>
    <lineage>
        <taxon>Eukaryota</taxon>
        <taxon>Metazoa</taxon>
        <taxon>Echinodermata</taxon>
        <taxon>Eleutherozoa</taxon>
        <taxon>Asterozoa</taxon>
        <taxon>Asteroidea</taxon>
        <taxon>Valvatacea</taxon>
        <taxon>Valvatida</taxon>
        <taxon>Asterinidae</taxon>
        <taxon>Patiria</taxon>
    </lineage>
</organism>
<evidence type="ECO:0000256" key="17">
    <source>
        <dbReference type="SAM" id="Phobius"/>
    </source>
</evidence>
<feature type="domain" description="SRCR" evidence="21">
    <location>
        <begin position="1039"/>
        <end position="1139"/>
    </location>
</feature>
<dbReference type="InterPro" id="IPR000832">
    <property type="entry name" value="GPCR_2_secretin-like"/>
</dbReference>
<evidence type="ECO:0000256" key="6">
    <source>
        <dbReference type="ARBA" id="ARBA00022692"/>
    </source>
</evidence>
<feature type="disulfide bond" evidence="15">
    <location>
        <begin position="551"/>
        <end position="561"/>
    </location>
</feature>
<evidence type="ECO:0000256" key="10">
    <source>
        <dbReference type="ARBA" id="ARBA00023136"/>
    </source>
</evidence>
<feature type="domain" description="SRCR" evidence="21">
    <location>
        <begin position="482"/>
        <end position="587"/>
    </location>
</feature>
<sequence>MGEDLVTGLAPCNVSSGWIAVTLYTGSPPELAPTTEVPFSSIETISPEPTEEATTAPVFVETTATTGVPSSSRPTDTIPPESTEDPSSFVDWSYWDDYSTERTIAPESTDSPTESTTRETTATTGVTSSFRPPDTIPPESTEDPSSVVDWSYWDDYFSTERTLPESTQPPTESTTRGSTSTTDETSTSLSADFTPSQSTAYAISVRLVGANSSYEGRVEVFYQGEWGSVCDNTWDLNDADVVCRMLGYTSASNAWRYTHFGIGSSPIIFDSVDCQGDEVSLAECQLVPGWTICELGGEAGVTCDNGATTTGSLSTSEETSTMFSTDFTTSQSTTDDNIDDHCSPNPCMNGGTCTDGVHSFSCNCPAGYGGADCSPISVRLVQGDVPSEGTVAVKYGDQWGLICGNNWRIREADVICQQLGYHSASQAWRNYGNGESIILSNVECIGNETNIDQCDHSEWFGVYCYVPVGVTCNVMAPSPLLVRLADGRTPNEGRVELYYGCFWGTISDGSWTMEDANVICRQLGYLSAAQAWGGAYFGRGTGQVILEDIDCDGDEPSIEECDHGGFFSSDFGYFFFNHDRDVGVTCNIASPKPVSVRLVNGSTPYEGTVEVYYDDQWGTVCGDGWSIEEANVICRQLGYPSASQAWQNAAFGQGPGPIFLDSVACSGSESGIEQCEHSGWFSHDCSHSQDAGVTCGESLDRKAPLVSLRLAGRNRTPYEGRVEVYDKCLWGNVYSNEWSIQEANVVCRQLGYPSASQAWTESPFGRRGTGPALLTSVSCYGNESAVEDCQLGFDLEDIYWYSSSAVTCDPTASPVAVRLVDGSTPNEGRVELYYKCQWGTICDDGWSIEEANVICRQLGYPSASGAWQNAAFGLGSGPIFLDSVACNGKESSIEQCDHRGWFNHYCTAHSNDVGVTCNVPSNFCVVRLVNGNTPHEGRVEVYYEDQWGTICGNGWSIEDANVICRQLGYPSASQAWQNAAFGQGSGPIFLDSVACSGSESSIDQCEHSGWVNQSCSHGQDAGVTCGEIYTSSTPPSILVRLVNGNAPNEGRVEVFHTCFWGTICNNGWDIEDANVICRQLGYPSASQAWRYGRFGRGTGLIFLRNVACVGTESSIEQCRNDGWFNSGCRHHYDVGVRCNTASNFTLPPSDNQPPVVTCPANVTVETKAGQNLVTVTLPDSVVSAYDDSGTFTITINLEGSPHYYSYDVGDDVTLSLARSPHLFHYTAMDDAYNRATCDVYITVVDNEPPEIYDCPDDVSIPVMSSTNQVPYSWIPPTFSDNSNADVDVEFTCRATTARECNQAGDGAFSAGVATVMYKGRDQSGNENICQFTVTVTVVAIVCPANVNVLADPGSPAASVHWLEPALTGFEGPANFTSSSDPGDEFSIGSHIVTYKQWFESFTLECSFAVTVEGQCASETVNELTWPVTSAGSLAESVQRCPLMTMNAGEPRAVRNCLVVEPPEYFQWEEPEPRSCGETMSDVTLEDVAEVDVSAGNVAEVAEFLANVTSESASDVTDDVEVVSDILMNIVDAGSGDTEVTELVLETVNNVIMTRAEPASDTSESGSSSSAIVRSVETQVSLTLKQEGMVRIRQETIHVEAVSLDPALDSNGFTFASVRQPGQASPEEGSLVGTQVKTYEDEIPSDIDLVASVQLPGNIVNSLAPTDGNGSTPLQVSFLIYADDTLFQSASNRRHTDEATTTRKVAGSVVSLTVENVKLVNLTDPVVVQFKKPSNTTIKELNTTQCVSWDFKLEDGVGDWSDVGCTRADVDMTDDVVSCYCYHATNFAILVDIKGQKTEVTPYKRALDILSQVGCALSIIALVITLIIYLTIRKLRTGKSRQIFIHFCFSLLMLYIVFLTGVDSGSGGGCVFVAALLHYLTLSTMLWMAVEARNMYVSTVKVFPEDTPRYMVKACLFAWGSPLIVLTVTLAAAVSHYDNEDYCFLKPDLVLFIGLLAPIGLILIHNIITFILVMRSLLKVREASRAQQISKRLQNAVGISALMGLTWTFGFLAIAHDDARFAFQLLFCIFNSLQGVIVFIMFCVRREEVRVALAPYVRRIRCCHPPARASQKQSYDLPEISQSATSPSRVHTAELDISVSGL</sequence>
<dbReference type="InterPro" id="IPR001881">
    <property type="entry name" value="EGF-like_Ca-bd_dom"/>
</dbReference>
<evidence type="ECO:0000259" key="22">
    <source>
        <dbReference type="PROSITE" id="PS50825"/>
    </source>
</evidence>
<feature type="disulfide bond" evidence="15">
    <location>
        <begin position="886"/>
        <end position="896"/>
    </location>
</feature>
<feature type="disulfide bond" evidence="15">
    <location>
        <begin position="951"/>
        <end position="1015"/>
    </location>
</feature>
<dbReference type="SMART" id="SM00179">
    <property type="entry name" value="EGF_CA"/>
    <property type="match status" value="1"/>
</dbReference>
<dbReference type="GO" id="GO:0005886">
    <property type="term" value="C:plasma membrane"/>
    <property type="evidence" value="ECO:0007669"/>
    <property type="project" value="UniProtKB-SubCell"/>
</dbReference>
<evidence type="ECO:0000256" key="7">
    <source>
        <dbReference type="ARBA" id="ARBA00022729"/>
    </source>
</evidence>
<dbReference type="PROSITE" id="PS01186">
    <property type="entry name" value="EGF_2"/>
    <property type="match status" value="1"/>
</dbReference>
<keyword evidence="13" id="KW-0325">Glycoprotein</keyword>
<evidence type="ECO:0000256" key="16">
    <source>
        <dbReference type="SAM" id="MobiDB-lite"/>
    </source>
</evidence>